<dbReference type="EMBL" id="FQVF01000004">
    <property type="protein sequence ID" value="SHE81742.1"/>
    <property type="molecule type" value="Genomic_DNA"/>
</dbReference>
<dbReference type="RefSeq" id="WP_217653722.1">
    <property type="nucleotide sequence ID" value="NZ_FQVF01000004.1"/>
</dbReference>
<evidence type="ECO:0000313" key="2">
    <source>
        <dbReference type="EMBL" id="SHE81742.1"/>
    </source>
</evidence>
<protein>
    <submittedName>
        <fullName evidence="2">Uncharacterized protein</fullName>
    </submittedName>
</protein>
<name>A0A1M4WLA1_9GAMM</name>
<dbReference type="STRING" id="1122206.SAMN02745753_00819"/>
<keyword evidence="3" id="KW-1185">Reference proteome</keyword>
<feature type="region of interest" description="Disordered" evidence="1">
    <location>
        <begin position="40"/>
        <end position="66"/>
    </location>
</feature>
<accession>A0A1M4WLA1</accession>
<reference evidence="3" key="1">
    <citation type="submission" date="2016-11" db="EMBL/GenBank/DDBJ databases">
        <authorList>
            <person name="Varghese N."/>
            <person name="Submissions S."/>
        </authorList>
    </citation>
    <scope>NUCLEOTIDE SEQUENCE [LARGE SCALE GENOMIC DNA]</scope>
    <source>
        <strain evidence="3">DSM 16579</strain>
    </source>
</reference>
<organism evidence="2 3">
    <name type="scientific">Marinomonas polaris DSM 16579</name>
    <dbReference type="NCBI Taxonomy" id="1122206"/>
    <lineage>
        <taxon>Bacteria</taxon>
        <taxon>Pseudomonadati</taxon>
        <taxon>Pseudomonadota</taxon>
        <taxon>Gammaproteobacteria</taxon>
        <taxon>Oceanospirillales</taxon>
        <taxon>Oceanospirillaceae</taxon>
        <taxon>Marinomonas</taxon>
    </lineage>
</organism>
<evidence type="ECO:0000313" key="3">
    <source>
        <dbReference type="Proteomes" id="UP000184517"/>
    </source>
</evidence>
<proteinExistence type="predicted"/>
<feature type="compositionally biased region" description="Basic and acidic residues" evidence="1">
    <location>
        <begin position="55"/>
        <end position="66"/>
    </location>
</feature>
<gene>
    <name evidence="2" type="ORF">SAMN02745753_00819</name>
</gene>
<dbReference type="AlphaFoldDB" id="A0A1M4WLA1"/>
<dbReference type="Proteomes" id="UP000184517">
    <property type="component" value="Unassembled WGS sequence"/>
</dbReference>
<sequence>MTNKHIGSSFDDFLEEEGTQAETNAIAIKRVVAWQIQQKNVTDSSQPVRHAKKSLRTEKLNTDVQE</sequence>
<evidence type="ECO:0000256" key="1">
    <source>
        <dbReference type="SAM" id="MobiDB-lite"/>
    </source>
</evidence>